<evidence type="ECO:0008006" key="4">
    <source>
        <dbReference type="Google" id="ProtNLM"/>
    </source>
</evidence>
<sequence>MKIYKLKKKNFFSLISILLCCALLYCSNSIFNITGLVSNKVELLKEKEMKYMFGEIGILSDNYSYENTAGYIADNIIKSQQDAIKISEKDASSFNGGYQDYLPQKSKKTGSIKSMSEYVEQYKKYQNISNQLKKQVEEDSYRHKYFDFYYIFNYEYTMNALKKLDNVIEKTAKAQKMPKALLASVLFREMMFLGQEDILDGVKFIGGKSMGICQIGVENVRYNEYTVHGKDSIVANKTDDEIIEMLQNPNQAVYFCAVQLRARAITLTGNKQIDLHNLDVEQIHKVLEEYNQSRIPKTIGPVKTKERYAQETYQYYKIISELYKCEANR</sequence>
<gene>
    <name evidence="2" type="ORF">EHE19_010350</name>
</gene>
<protein>
    <recommendedName>
        <fullName evidence="4">Mannosyl-glycoprotein endo-beta-N-acetylglucosamidase-like domain-containing protein</fullName>
    </recommendedName>
</protein>
<proteinExistence type="predicted"/>
<accession>A0A4U7JIH2</accession>
<keyword evidence="3" id="KW-1185">Reference proteome</keyword>
<organism evidence="2 3">
    <name type="scientific">Ruminiclostridium herbifermentans</name>
    <dbReference type="NCBI Taxonomy" id="2488810"/>
    <lineage>
        <taxon>Bacteria</taxon>
        <taxon>Bacillati</taxon>
        <taxon>Bacillota</taxon>
        <taxon>Clostridia</taxon>
        <taxon>Eubacteriales</taxon>
        <taxon>Oscillospiraceae</taxon>
        <taxon>Ruminiclostridium</taxon>
    </lineage>
</organism>
<feature type="signal peptide" evidence="1">
    <location>
        <begin position="1"/>
        <end position="31"/>
    </location>
</feature>
<feature type="chain" id="PRO_5038399912" description="Mannosyl-glycoprotein endo-beta-N-acetylglucosamidase-like domain-containing protein" evidence="1">
    <location>
        <begin position="32"/>
        <end position="329"/>
    </location>
</feature>
<dbReference type="AlphaFoldDB" id="A0A4U7JIH2"/>
<evidence type="ECO:0000256" key="1">
    <source>
        <dbReference type="SAM" id="SignalP"/>
    </source>
</evidence>
<evidence type="ECO:0000313" key="3">
    <source>
        <dbReference type="Proteomes" id="UP000306409"/>
    </source>
</evidence>
<evidence type="ECO:0000313" key="2">
    <source>
        <dbReference type="EMBL" id="QNU65341.1"/>
    </source>
</evidence>
<reference evidence="2 3" key="1">
    <citation type="submission" date="2020-09" db="EMBL/GenBank/DDBJ databases">
        <title>Characterization and genome sequencing of Ruminiclostridium sp. nov. MA18.</title>
        <authorList>
            <person name="Rettenmaier R."/>
            <person name="Kowollik M.-L."/>
            <person name="Liebl W."/>
            <person name="Zverlov V."/>
        </authorList>
    </citation>
    <scope>NUCLEOTIDE SEQUENCE [LARGE SCALE GENOMIC DNA]</scope>
    <source>
        <strain evidence="2 3">MA18</strain>
    </source>
</reference>
<keyword evidence="1" id="KW-0732">Signal</keyword>
<name>A0A4U7JIH2_9FIRM</name>
<dbReference type="OrthoDB" id="1737924at2"/>
<dbReference type="EMBL" id="CP061336">
    <property type="protein sequence ID" value="QNU65341.1"/>
    <property type="molecule type" value="Genomic_DNA"/>
</dbReference>
<dbReference type="RefSeq" id="WP_137696008.1">
    <property type="nucleotide sequence ID" value="NZ_CP061336.1"/>
</dbReference>
<dbReference type="KEGG" id="rher:EHE19_010350"/>
<dbReference type="Proteomes" id="UP000306409">
    <property type="component" value="Chromosome"/>
</dbReference>